<keyword evidence="3" id="KW-1185">Reference proteome</keyword>
<feature type="region of interest" description="Disordered" evidence="1">
    <location>
        <begin position="26"/>
        <end position="54"/>
    </location>
</feature>
<dbReference type="EMBL" id="AVOT02134422">
    <property type="protein sequence ID" value="MBW0589472.1"/>
    <property type="molecule type" value="Genomic_DNA"/>
</dbReference>
<name>A0A9Q3L1B5_9BASI</name>
<comment type="caution">
    <text evidence="2">The sequence shown here is derived from an EMBL/GenBank/DDBJ whole genome shotgun (WGS) entry which is preliminary data.</text>
</comment>
<gene>
    <name evidence="2" type="ORF">O181_129187</name>
</gene>
<evidence type="ECO:0000313" key="2">
    <source>
        <dbReference type="EMBL" id="MBW0589472.1"/>
    </source>
</evidence>
<proteinExistence type="predicted"/>
<feature type="compositionally biased region" description="Polar residues" evidence="1">
    <location>
        <begin position="26"/>
        <end position="38"/>
    </location>
</feature>
<reference evidence="2" key="1">
    <citation type="submission" date="2021-03" db="EMBL/GenBank/DDBJ databases">
        <title>Draft genome sequence of rust myrtle Austropuccinia psidii MF-1, a brazilian biotype.</title>
        <authorList>
            <person name="Quecine M.C."/>
            <person name="Pachon D.M.R."/>
            <person name="Bonatelli M.L."/>
            <person name="Correr F.H."/>
            <person name="Franceschini L.M."/>
            <person name="Leite T.F."/>
            <person name="Margarido G.R.A."/>
            <person name="Almeida C.A."/>
            <person name="Ferrarezi J.A."/>
            <person name="Labate C.A."/>
        </authorList>
    </citation>
    <scope>NUCLEOTIDE SEQUENCE</scope>
    <source>
        <strain evidence="2">MF-1</strain>
    </source>
</reference>
<evidence type="ECO:0000313" key="3">
    <source>
        <dbReference type="Proteomes" id="UP000765509"/>
    </source>
</evidence>
<sequence length="119" mass="13127">MGPPTLVHLATSLFLEPVTNSKYQYPTQSRNSVYSQSEYPELPSGVGPSETGNSFPKGPSLLLHKYLLTLEAAGPGQQHGFFPTKQKWHFEDFGLESWKQSFPLAKNSVQEGSRTATAL</sequence>
<organism evidence="2 3">
    <name type="scientific">Austropuccinia psidii MF-1</name>
    <dbReference type="NCBI Taxonomy" id="1389203"/>
    <lineage>
        <taxon>Eukaryota</taxon>
        <taxon>Fungi</taxon>
        <taxon>Dikarya</taxon>
        <taxon>Basidiomycota</taxon>
        <taxon>Pucciniomycotina</taxon>
        <taxon>Pucciniomycetes</taxon>
        <taxon>Pucciniales</taxon>
        <taxon>Sphaerophragmiaceae</taxon>
        <taxon>Austropuccinia</taxon>
    </lineage>
</organism>
<protein>
    <submittedName>
        <fullName evidence="2">Uncharacterized protein</fullName>
    </submittedName>
</protein>
<dbReference type="Proteomes" id="UP000765509">
    <property type="component" value="Unassembled WGS sequence"/>
</dbReference>
<evidence type="ECO:0000256" key="1">
    <source>
        <dbReference type="SAM" id="MobiDB-lite"/>
    </source>
</evidence>
<accession>A0A9Q3L1B5</accession>
<dbReference type="AlphaFoldDB" id="A0A9Q3L1B5"/>